<dbReference type="PANTHER" id="PTHR43903">
    <property type="entry name" value="NEUROLIGIN"/>
    <property type="match status" value="1"/>
</dbReference>
<dbReference type="Proteomes" id="UP000887565">
    <property type="component" value="Unplaced"/>
</dbReference>
<dbReference type="Gene3D" id="3.40.50.1820">
    <property type="entry name" value="alpha/beta hydrolase"/>
    <property type="match status" value="1"/>
</dbReference>
<dbReference type="AlphaFoldDB" id="A0A915KCC7"/>
<dbReference type="Pfam" id="PF00135">
    <property type="entry name" value="COesterase"/>
    <property type="match status" value="1"/>
</dbReference>
<dbReference type="InterPro" id="IPR051093">
    <property type="entry name" value="Neuroligin/BSAL"/>
</dbReference>
<sequence length="99" mass="10967">MGHSSSATLVSLLTMTNKTEGLFDRAIVMSGSGTIWNAIWNDVTDYRALARKVGCLDDDNDGQGKNQSQLVVQCMRKIDPRVLVNEFNQLRGYEDNGSK</sequence>
<dbReference type="InterPro" id="IPR002018">
    <property type="entry name" value="CarbesteraseB"/>
</dbReference>
<comment type="similarity">
    <text evidence="1">Belongs to the type-B carboxylesterase/lipase family.</text>
</comment>
<accession>A0A915KCC7</accession>
<protein>
    <submittedName>
        <fullName evidence="4">Carboxylesterase type B domain-containing protein</fullName>
    </submittedName>
</protein>
<reference evidence="4" key="1">
    <citation type="submission" date="2022-11" db="UniProtKB">
        <authorList>
            <consortium name="WormBaseParasite"/>
        </authorList>
    </citation>
    <scope>IDENTIFICATION</scope>
</reference>
<evidence type="ECO:0000259" key="2">
    <source>
        <dbReference type="Pfam" id="PF00135"/>
    </source>
</evidence>
<organism evidence="3 4">
    <name type="scientific">Romanomermis culicivorax</name>
    <name type="common">Nematode worm</name>
    <dbReference type="NCBI Taxonomy" id="13658"/>
    <lineage>
        <taxon>Eukaryota</taxon>
        <taxon>Metazoa</taxon>
        <taxon>Ecdysozoa</taxon>
        <taxon>Nematoda</taxon>
        <taxon>Enoplea</taxon>
        <taxon>Dorylaimia</taxon>
        <taxon>Mermithida</taxon>
        <taxon>Mermithoidea</taxon>
        <taxon>Mermithidae</taxon>
        <taxon>Romanomermis</taxon>
    </lineage>
</organism>
<dbReference type="WBParaSite" id="nRc.2.0.1.t36025-RA">
    <property type="protein sequence ID" value="nRc.2.0.1.t36025-RA"/>
    <property type="gene ID" value="nRc.2.0.1.g36025"/>
</dbReference>
<evidence type="ECO:0000313" key="4">
    <source>
        <dbReference type="WBParaSite" id="nRc.2.0.1.t36025-RA"/>
    </source>
</evidence>
<proteinExistence type="inferred from homology"/>
<dbReference type="InterPro" id="IPR029058">
    <property type="entry name" value="AB_hydrolase_fold"/>
</dbReference>
<name>A0A915KCC7_ROMCU</name>
<dbReference type="SUPFAM" id="SSF53474">
    <property type="entry name" value="alpha/beta-Hydrolases"/>
    <property type="match status" value="1"/>
</dbReference>
<feature type="domain" description="Carboxylesterase type B" evidence="2">
    <location>
        <begin position="1"/>
        <end position="89"/>
    </location>
</feature>
<evidence type="ECO:0000313" key="3">
    <source>
        <dbReference type="Proteomes" id="UP000887565"/>
    </source>
</evidence>
<evidence type="ECO:0000256" key="1">
    <source>
        <dbReference type="ARBA" id="ARBA00005964"/>
    </source>
</evidence>
<keyword evidence="3" id="KW-1185">Reference proteome</keyword>